<accession>A0A934TKV9</accession>
<sequence>MTRQIPAADADLDALLMAHADGQLSPEEAAEVEARLEQDPDARATLSAWCMQGAAIRAAADALDTAPPSLRTAALERELARALQRQGWRARLMGPMMGAGLRRIAAGVVLFAAGWGAHWIHDAATTPYPGYVAEGLGAHQVFANDLLRPVEFTAEATEGALDWVAAKLDRKLSHPSLAPLGLELVGTRMLGTREGPMAQFIYEDADGHRMSLILAPHPENMPAAPLRMARWGEDRVGYWRDTQLDYAVVAQTSDMQIQAVAEEVARLLGPG</sequence>
<keyword evidence="2" id="KW-1185">Reference proteome</keyword>
<dbReference type="RefSeq" id="WP_201157772.1">
    <property type="nucleotide sequence ID" value="NZ_NHSD01000284.1"/>
</dbReference>
<reference evidence="1" key="2">
    <citation type="journal article" date="2020" name="Microorganisms">
        <title>Osmotic Adaptation and Compatible Solute Biosynthesis of Phototrophic Bacteria as Revealed from Genome Analyses.</title>
        <authorList>
            <person name="Imhoff J.F."/>
            <person name="Rahn T."/>
            <person name="Kunzel S."/>
            <person name="Keller A."/>
            <person name="Neulinger S.C."/>
        </authorList>
    </citation>
    <scope>NUCLEOTIDE SEQUENCE</scope>
    <source>
        <strain evidence="1">LMG 28126</strain>
    </source>
</reference>
<dbReference type="AlphaFoldDB" id="A0A934TKV9"/>
<evidence type="ECO:0000313" key="2">
    <source>
        <dbReference type="Proteomes" id="UP000706333"/>
    </source>
</evidence>
<dbReference type="EMBL" id="NHSD01000284">
    <property type="protein sequence ID" value="MBK5928025.1"/>
    <property type="molecule type" value="Genomic_DNA"/>
</dbReference>
<organism evidence="1 2">
    <name type="scientific">Rhodobaculum claviforme</name>
    <dbReference type="NCBI Taxonomy" id="1549854"/>
    <lineage>
        <taxon>Bacteria</taxon>
        <taxon>Pseudomonadati</taxon>
        <taxon>Pseudomonadota</taxon>
        <taxon>Alphaproteobacteria</taxon>
        <taxon>Rhodobacterales</taxon>
        <taxon>Paracoccaceae</taxon>
        <taxon>Rhodobaculum</taxon>
    </lineage>
</organism>
<reference evidence="1" key="1">
    <citation type="submission" date="2017-05" db="EMBL/GenBank/DDBJ databases">
        <authorList>
            <person name="Imhoff J.F."/>
            <person name="Rahn T."/>
            <person name="Kuenzel S."/>
            <person name="Neulinger S.C."/>
        </authorList>
    </citation>
    <scope>NUCLEOTIDE SEQUENCE</scope>
    <source>
        <strain evidence="1">LMG 28126</strain>
    </source>
</reference>
<name>A0A934TKV9_9RHOB</name>
<proteinExistence type="predicted"/>
<gene>
    <name evidence="1" type="ORF">CCR87_11925</name>
</gene>
<protein>
    <recommendedName>
        <fullName evidence="3">Transmembrane transcriptional regulator (Anti-sigma factor RsiW)</fullName>
    </recommendedName>
</protein>
<evidence type="ECO:0008006" key="3">
    <source>
        <dbReference type="Google" id="ProtNLM"/>
    </source>
</evidence>
<dbReference type="Proteomes" id="UP000706333">
    <property type="component" value="Unassembled WGS sequence"/>
</dbReference>
<evidence type="ECO:0000313" key="1">
    <source>
        <dbReference type="EMBL" id="MBK5928025.1"/>
    </source>
</evidence>
<comment type="caution">
    <text evidence="1">The sequence shown here is derived from an EMBL/GenBank/DDBJ whole genome shotgun (WGS) entry which is preliminary data.</text>
</comment>
<dbReference type="Gene3D" id="1.10.10.1320">
    <property type="entry name" value="Anti-sigma factor, zinc-finger domain"/>
    <property type="match status" value="1"/>
</dbReference>
<dbReference type="InterPro" id="IPR041916">
    <property type="entry name" value="Anti_sigma_zinc_sf"/>
</dbReference>